<dbReference type="EMBL" id="CDGG01000001">
    <property type="protein sequence ID" value="CEI80709.1"/>
    <property type="molecule type" value="Genomic_DNA"/>
</dbReference>
<evidence type="ECO:0000313" key="1">
    <source>
        <dbReference type="EMBL" id="CEI80709.1"/>
    </source>
</evidence>
<keyword evidence="2" id="KW-1185">Reference proteome</keyword>
<evidence type="ECO:0008006" key="3">
    <source>
        <dbReference type="Google" id="ProtNLM"/>
    </source>
</evidence>
<name>A0A0A1MLK5_9BACI</name>
<reference evidence="1 2" key="1">
    <citation type="submission" date="2014-11" db="EMBL/GenBank/DDBJ databases">
        <authorList>
            <person name="Urmite Genomes Urmite Genomes"/>
        </authorList>
    </citation>
    <scope>NUCLEOTIDE SEQUENCE [LARGE SCALE GENOMIC DNA]</scope>
    <source>
        <strain evidence="1 2">Oc5</strain>
    </source>
</reference>
<sequence>MLDNHAKLLYFFSEARQVTGRKKLQKMIYILQQSRVPFEEKYQFHFYGPYSEELTLRVEELCNLHFLKEEKEEKSNYHQYHYSITEDGETFLKQFEVNMPDIKNQINLLQECSARFLELVSTMLYFSYLSKEEIIDKVHTVKSKLKYTDEEMTEAFRFMDELRNKSSH</sequence>
<proteinExistence type="predicted"/>
<accession>A0A0A1MLK5</accession>
<dbReference type="AlphaFoldDB" id="A0A0A1MLK5"/>
<protein>
    <recommendedName>
        <fullName evidence="3">YwgA</fullName>
    </recommendedName>
</protein>
<dbReference type="OrthoDB" id="5507947at2"/>
<organism evidence="1 2">
    <name type="scientific">Oceanobacillus oncorhynchi</name>
    <dbReference type="NCBI Taxonomy" id="545501"/>
    <lineage>
        <taxon>Bacteria</taxon>
        <taxon>Bacillati</taxon>
        <taxon>Bacillota</taxon>
        <taxon>Bacilli</taxon>
        <taxon>Bacillales</taxon>
        <taxon>Bacillaceae</taxon>
        <taxon>Oceanobacillus</taxon>
    </lineage>
</organism>
<evidence type="ECO:0000313" key="2">
    <source>
        <dbReference type="Proteomes" id="UP000040453"/>
    </source>
</evidence>
<dbReference type="Proteomes" id="UP000040453">
    <property type="component" value="Unassembled WGS sequence"/>
</dbReference>
<dbReference type="RefSeq" id="WP_042529382.1">
    <property type="nucleotide sequence ID" value="NZ_CAXOIH010000008.1"/>
</dbReference>
<dbReference type="STRING" id="545501.BN997_00518"/>
<gene>
    <name evidence="1" type="ORF">BN997_00518</name>
</gene>